<feature type="non-terminal residue" evidence="3">
    <location>
        <position position="112"/>
    </location>
</feature>
<dbReference type="GO" id="GO:0008270">
    <property type="term" value="F:zinc ion binding"/>
    <property type="evidence" value="ECO:0007669"/>
    <property type="project" value="UniProtKB-KW"/>
</dbReference>
<gene>
    <name evidence="3" type="ORF">TELCIR_24508</name>
</gene>
<sequence length="112" mass="11814">PSPNAAAGTAVVKPINDEAADDELKVVAEVEYAPGSSAAAAAGGREKRFKCPKCSSSFITSYALKTHEASAHSTDAGGICDKVFGVPVRGFFFICRNCCAAFESQQQFKLHR</sequence>
<name>A0A2G9T875_TELCI</name>
<evidence type="ECO:0000259" key="2">
    <source>
        <dbReference type="PROSITE" id="PS50157"/>
    </source>
</evidence>
<keyword evidence="1" id="KW-0862">Zinc</keyword>
<dbReference type="AlphaFoldDB" id="A0A2G9T875"/>
<evidence type="ECO:0000313" key="4">
    <source>
        <dbReference type="Proteomes" id="UP000230423"/>
    </source>
</evidence>
<dbReference type="PROSITE" id="PS50157">
    <property type="entry name" value="ZINC_FINGER_C2H2_2"/>
    <property type="match status" value="1"/>
</dbReference>
<dbReference type="InterPro" id="IPR036236">
    <property type="entry name" value="Znf_C2H2_sf"/>
</dbReference>
<keyword evidence="1" id="KW-0479">Metal-binding</keyword>
<dbReference type="OrthoDB" id="5823698at2759"/>
<dbReference type="InterPro" id="IPR013087">
    <property type="entry name" value="Znf_C2H2_type"/>
</dbReference>
<dbReference type="EMBL" id="KZ401169">
    <property type="protein sequence ID" value="PIO54135.1"/>
    <property type="molecule type" value="Genomic_DNA"/>
</dbReference>
<reference evidence="3 4" key="1">
    <citation type="submission" date="2015-09" db="EMBL/GenBank/DDBJ databases">
        <title>Draft genome of the parasitic nematode Teladorsagia circumcincta isolate WARC Sus (inbred).</title>
        <authorList>
            <person name="Mitreva M."/>
        </authorList>
    </citation>
    <scope>NUCLEOTIDE SEQUENCE [LARGE SCALE GENOMIC DNA]</scope>
    <source>
        <strain evidence="3 4">S</strain>
    </source>
</reference>
<organism evidence="3 4">
    <name type="scientific">Teladorsagia circumcincta</name>
    <name type="common">Brown stomach worm</name>
    <name type="synonym">Ostertagia circumcincta</name>
    <dbReference type="NCBI Taxonomy" id="45464"/>
    <lineage>
        <taxon>Eukaryota</taxon>
        <taxon>Metazoa</taxon>
        <taxon>Ecdysozoa</taxon>
        <taxon>Nematoda</taxon>
        <taxon>Chromadorea</taxon>
        <taxon>Rhabditida</taxon>
        <taxon>Rhabditina</taxon>
        <taxon>Rhabditomorpha</taxon>
        <taxon>Strongyloidea</taxon>
        <taxon>Trichostrongylidae</taxon>
        <taxon>Teladorsagia</taxon>
    </lineage>
</organism>
<feature type="domain" description="C2H2-type" evidence="2">
    <location>
        <begin position="49"/>
        <end position="77"/>
    </location>
</feature>
<proteinExistence type="predicted"/>
<dbReference type="Gene3D" id="3.30.160.60">
    <property type="entry name" value="Classic Zinc Finger"/>
    <property type="match status" value="1"/>
</dbReference>
<dbReference type="SUPFAM" id="SSF57667">
    <property type="entry name" value="beta-beta-alpha zinc fingers"/>
    <property type="match status" value="1"/>
</dbReference>
<dbReference type="Proteomes" id="UP000230423">
    <property type="component" value="Unassembled WGS sequence"/>
</dbReference>
<keyword evidence="1" id="KW-0863">Zinc-finger</keyword>
<dbReference type="PROSITE" id="PS00028">
    <property type="entry name" value="ZINC_FINGER_C2H2_1"/>
    <property type="match status" value="1"/>
</dbReference>
<feature type="non-terminal residue" evidence="3">
    <location>
        <position position="1"/>
    </location>
</feature>
<keyword evidence="4" id="KW-1185">Reference proteome</keyword>
<protein>
    <submittedName>
        <fullName evidence="3">Zinc finger, C2H2 type</fullName>
    </submittedName>
</protein>
<accession>A0A2G9T875</accession>
<evidence type="ECO:0000256" key="1">
    <source>
        <dbReference type="PROSITE-ProRule" id="PRU00042"/>
    </source>
</evidence>
<evidence type="ECO:0000313" key="3">
    <source>
        <dbReference type="EMBL" id="PIO54135.1"/>
    </source>
</evidence>